<protein>
    <submittedName>
        <fullName evidence="3">Uncharacterized protein</fullName>
    </submittedName>
</protein>
<evidence type="ECO:0000256" key="2">
    <source>
        <dbReference type="SAM" id="SignalP"/>
    </source>
</evidence>
<gene>
    <name evidence="3" type="ORF">Q7A36_21090</name>
</gene>
<sequence length="83" mass="8547">MLRLALAAALLALGTAPSLAAGNQFVPAGRGGYAMLNPQPLPPEPPPEKLFSRGILTSPGMLNTLNPQPLPPGGGIGLQQQRR</sequence>
<dbReference type="Proteomes" id="UP001243009">
    <property type="component" value="Unassembled WGS sequence"/>
</dbReference>
<feature type="chain" id="PRO_5046589948" evidence="2">
    <location>
        <begin position="21"/>
        <end position="83"/>
    </location>
</feature>
<accession>A0ABT9E3W5</accession>
<organism evidence="3 4">
    <name type="scientific">Paracraurococcus lichenis</name>
    <dbReference type="NCBI Taxonomy" id="3064888"/>
    <lineage>
        <taxon>Bacteria</taxon>
        <taxon>Pseudomonadati</taxon>
        <taxon>Pseudomonadota</taxon>
        <taxon>Alphaproteobacteria</taxon>
        <taxon>Acetobacterales</taxon>
        <taxon>Roseomonadaceae</taxon>
        <taxon>Paracraurococcus</taxon>
    </lineage>
</organism>
<reference evidence="3 4" key="1">
    <citation type="submission" date="2023-08" db="EMBL/GenBank/DDBJ databases">
        <title>The draft genome sequence of Paracraurococcus sp. LOR1-02.</title>
        <authorList>
            <person name="Kingkaew E."/>
            <person name="Tanasupawat S."/>
        </authorList>
    </citation>
    <scope>NUCLEOTIDE SEQUENCE [LARGE SCALE GENOMIC DNA]</scope>
    <source>
        <strain evidence="3 4">LOR1-02</strain>
    </source>
</reference>
<evidence type="ECO:0000313" key="3">
    <source>
        <dbReference type="EMBL" id="MDO9710860.1"/>
    </source>
</evidence>
<dbReference type="RefSeq" id="WP_305105715.1">
    <property type="nucleotide sequence ID" value="NZ_JAUTWS010000021.1"/>
</dbReference>
<name>A0ABT9E3W5_9PROT</name>
<feature type="region of interest" description="Disordered" evidence="1">
    <location>
        <begin position="61"/>
        <end position="83"/>
    </location>
</feature>
<keyword evidence="4" id="KW-1185">Reference proteome</keyword>
<comment type="caution">
    <text evidence="3">The sequence shown here is derived from an EMBL/GenBank/DDBJ whole genome shotgun (WGS) entry which is preliminary data.</text>
</comment>
<dbReference type="EMBL" id="JAUTWS010000021">
    <property type="protein sequence ID" value="MDO9710860.1"/>
    <property type="molecule type" value="Genomic_DNA"/>
</dbReference>
<keyword evidence="2" id="KW-0732">Signal</keyword>
<evidence type="ECO:0000256" key="1">
    <source>
        <dbReference type="SAM" id="MobiDB-lite"/>
    </source>
</evidence>
<evidence type="ECO:0000313" key="4">
    <source>
        <dbReference type="Proteomes" id="UP001243009"/>
    </source>
</evidence>
<feature type="signal peptide" evidence="2">
    <location>
        <begin position="1"/>
        <end position="20"/>
    </location>
</feature>
<proteinExistence type="predicted"/>